<gene>
    <name evidence="3" type="ORF">GT037_010128</name>
</gene>
<dbReference type="PANTHER" id="PTHR31027:SF2">
    <property type="entry name" value="LEBERCILIN DOMAIN-CONTAINING PROTEIN"/>
    <property type="match status" value="1"/>
</dbReference>
<proteinExistence type="predicted"/>
<dbReference type="PANTHER" id="PTHR31027">
    <property type="entry name" value="NUCLEAR SEGREGATION PROTEIN BFR1"/>
    <property type="match status" value="1"/>
</dbReference>
<name>A0A8H7AUN9_9PLEO</name>
<dbReference type="GO" id="GO:0003729">
    <property type="term" value="F:mRNA binding"/>
    <property type="evidence" value="ECO:0007669"/>
    <property type="project" value="TreeGrafter"/>
</dbReference>
<evidence type="ECO:0000256" key="2">
    <source>
        <dbReference type="SAM" id="MobiDB-lite"/>
    </source>
</evidence>
<dbReference type="GO" id="GO:0008298">
    <property type="term" value="P:intracellular mRNA localization"/>
    <property type="evidence" value="ECO:0007669"/>
    <property type="project" value="TreeGrafter"/>
</dbReference>
<dbReference type="AlphaFoldDB" id="A0A8H7AUN9"/>
<sequence>MADVATPPAAQATSTNGTAAPKEKQQIVKPDKPDEDKYKEELAKLEKEHTAAQEKLNACKAKLDLAKPNNKDSPNAKRQQELKTELNAIRQSQQGNKSGRNAIFEKIKKLDEQLKQQLNELKTAKGKSNYKSAEDVDQEIARLQKQVDTGMMKLVDEKKALAEISALNKAKKNFSGFDSQQKKIDDIKAQIAEQKKLLDDPENKALSDKYTKLQTELDGLKAEQDEAFKNLRSLREETDKARAVQQEKYQARKELKDNYFQQLRAFKDYEFQARKIRNEKRRLEQIQYVASKRKETAAKRLEEASAPAYGDEIIACEGLIRHFDPSALPPKETTAASKFAASAQRTVDDSGLKGTRISKKDTEEESYFAGTGGKKGKKGKKGGAAAAPGKFNLNIGIIEELAKVGVDPPSNQEEVPATVEKLQAKLKHWKEDQDRKTKEANSANYLQNIAKAQKEIDRLEAEEAEEDAANGSTDAARKPAQKNQAVNGSASAEAEHDQEKDAAADAADDLKKASIEDKETAADDLKKASIEDKETAADA</sequence>
<dbReference type="EMBL" id="JAAABM010000019">
    <property type="protein sequence ID" value="KAF7671905.1"/>
    <property type="molecule type" value="Genomic_DNA"/>
</dbReference>
<dbReference type="GO" id="GO:0005783">
    <property type="term" value="C:endoplasmic reticulum"/>
    <property type="evidence" value="ECO:0007669"/>
    <property type="project" value="TreeGrafter"/>
</dbReference>
<evidence type="ECO:0000313" key="4">
    <source>
        <dbReference type="Proteomes" id="UP000596902"/>
    </source>
</evidence>
<feature type="compositionally biased region" description="Polar residues" evidence="2">
    <location>
        <begin position="89"/>
        <end position="99"/>
    </location>
</feature>
<dbReference type="RefSeq" id="XP_038782266.1">
    <property type="nucleotide sequence ID" value="XM_038935175.1"/>
</dbReference>
<feature type="region of interest" description="Disordered" evidence="2">
    <location>
        <begin position="331"/>
        <end position="386"/>
    </location>
</feature>
<dbReference type="GeneID" id="62208353"/>
<feature type="compositionally biased region" description="Polar residues" evidence="2">
    <location>
        <begin position="481"/>
        <end position="490"/>
    </location>
</feature>
<reference evidence="3" key="1">
    <citation type="submission" date="2020-01" db="EMBL/GenBank/DDBJ databases">
        <authorList>
            <person name="Feng Z.H.Z."/>
        </authorList>
    </citation>
    <scope>NUCLEOTIDE SEQUENCE</scope>
    <source>
        <strain evidence="3">CBS107.38</strain>
    </source>
</reference>
<feature type="coiled-coil region" evidence="1">
    <location>
        <begin position="177"/>
        <end position="286"/>
    </location>
</feature>
<dbReference type="Proteomes" id="UP000596902">
    <property type="component" value="Unassembled WGS sequence"/>
</dbReference>
<evidence type="ECO:0000313" key="3">
    <source>
        <dbReference type="EMBL" id="KAF7671905.1"/>
    </source>
</evidence>
<feature type="region of interest" description="Disordered" evidence="2">
    <location>
        <begin position="59"/>
        <end position="102"/>
    </location>
</feature>
<dbReference type="GO" id="GO:0042175">
    <property type="term" value="C:nuclear outer membrane-endoplasmic reticulum membrane network"/>
    <property type="evidence" value="ECO:0007669"/>
    <property type="project" value="TreeGrafter"/>
</dbReference>
<keyword evidence="1" id="KW-0175">Coiled coil</keyword>
<protein>
    <recommendedName>
        <fullName evidence="5">Nuclear segregation protein</fullName>
    </recommendedName>
</protein>
<reference evidence="3" key="2">
    <citation type="submission" date="2020-08" db="EMBL/GenBank/DDBJ databases">
        <title>Draft Genome Sequence of Cumin Blight Pathogen Alternaria burnsii.</title>
        <authorList>
            <person name="Feng Z."/>
        </authorList>
    </citation>
    <scope>NUCLEOTIDE SEQUENCE</scope>
    <source>
        <strain evidence="3">CBS107.38</strain>
    </source>
</reference>
<organism evidence="3 4">
    <name type="scientific">Alternaria burnsii</name>
    <dbReference type="NCBI Taxonomy" id="1187904"/>
    <lineage>
        <taxon>Eukaryota</taxon>
        <taxon>Fungi</taxon>
        <taxon>Dikarya</taxon>
        <taxon>Ascomycota</taxon>
        <taxon>Pezizomycotina</taxon>
        <taxon>Dothideomycetes</taxon>
        <taxon>Pleosporomycetidae</taxon>
        <taxon>Pleosporales</taxon>
        <taxon>Pleosporineae</taxon>
        <taxon>Pleosporaceae</taxon>
        <taxon>Alternaria</taxon>
        <taxon>Alternaria sect. Alternaria</taxon>
    </lineage>
</organism>
<evidence type="ECO:0000256" key="1">
    <source>
        <dbReference type="SAM" id="Coils"/>
    </source>
</evidence>
<feature type="compositionally biased region" description="Basic and acidic residues" evidence="2">
    <location>
        <begin position="493"/>
        <end position="539"/>
    </location>
</feature>
<accession>A0A8H7AUN9</accession>
<feature type="compositionally biased region" description="Basic and acidic residues" evidence="2">
    <location>
        <begin position="21"/>
        <end position="39"/>
    </location>
</feature>
<feature type="region of interest" description="Disordered" evidence="2">
    <location>
        <begin position="460"/>
        <end position="539"/>
    </location>
</feature>
<dbReference type="GO" id="GO:1990904">
    <property type="term" value="C:ribonucleoprotein complex"/>
    <property type="evidence" value="ECO:0007669"/>
    <property type="project" value="TreeGrafter"/>
</dbReference>
<feature type="region of interest" description="Disordered" evidence="2">
    <location>
        <begin position="1"/>
        <end position="39"/>
    </location>
</feature>
<evidence type="ECO:0008006" key="5">
    <source>
        <dbReference type="Google" id="ProtNLM"/>
    </source>
</evidence>
<comment type="caution">
    <text evidence="3">The sequence shown here is derived from an EMBL/GenBank/DDBJ whole genome shotgun (WGS) entry which is preliminary data.</text>
</comment>
<dbReference type="InterPro" id="IPR039604">
    <property type="entry name" value="Bfr1"/>
</dbReference>
<feature type="compositionally biased region" description="Basic and acidic residues" evidence="2">
    <location>
        <begin position="74"/>
        <end position="84"/>
    </location>
</feature>
<keyword evidence="4" id="KW-1185">Reference proteome</keyword>